<evidence type="ECO:0000313" key="14">
    <source>
        <dbReference type="Proteomes" id="UP001497623"/>
    </source>
</evidence>
<dbReference type="EC" id="2.7.11.1" evidence="1"/>
<dbReference type="GO" id="GO:0005524">
    <property type="term" value="F:ATP binding"/>
    <property type="evidence" value="ECO:0007669"/>
    <property type="project" value="UniProtKB-KW"/>
</dbReference>
<feature type="compositionally biased region" description="Basic and acidic residues" evidence="11">
    <location>
        <begin position="347"/>
        <end position="358"/>
    </location>
</feature>
<dbReference type="AlphaFoldDB" id="A0AAV2RHV2"/>
<comment type="catalytic activity">
    <reaction evidence="9">
        <text>L-threonyl-[protein] + ATP = O-phospho-L-threonyl-[protein] + ADP + H(+)</text>
        <dbReference type="Rhea" id="RHEA:46608"/>
        <dbReference type="Rhea" id="RHEA-COMP:11060"/>
        <dbReference type="Rhea" id="RHEA-COMP:11605"/>
        <dbReference type="ChEBI" id="CHEBI:15378"/>
        <dbReference type="ChEBI" id="CHEBI:30013"/>
        <dbReference type="ChEBI" id="CHEBI:30616"/>
        <dbReference type="ChEBI" id="CHEBI:61977"/>
        <dbReference type="ChEBI" id="CHEBI:456216"/>
        <dbReference type="EC" id="2.7.11.1"/>
    </reaction>
</comment>
<dbReference type="Gene3D" id="3.30.200.20">
    <property type="entry name" value="Phosphorylase Kinase, domain 1"/>
    <property type="match status" value="1"/>
</dbReference>
<evidence type="ECO:0000256" key="9">
    <source>
        <dbReference type="ARBA" id="ARBA00047899"/>
    </source>
</evidence>
<feature type="region of interest" description="Disordered" evidence="11">
    <location>
        <begin position="339"/>
        <end position="358"/>
    </location>
</feature>
<dbReference type="GO" id="GO:0004674">
    <property type="term" value="F:protein serine/threonine kinase activity"/>
    <property type="evidence" value="ECO:0007669"/>
    <property type="project" value="UniProtKB-KW"/>
</dbReference>
<feature type="compositionally biased region" description="Basic and acidic residues" evidence="11">
    <location>
        <begin position="849"/>
        <end position="872"/>
    </location>
</feature>
<keyword evidence="6" id="KW-0418">Kinase</keyword>
<keyword evidence="4" id="KW-0808">Transferase</keyword>
<dbReference type="InterPro" id="IPR050236">
    <property type="entry name" value="Ser_Thr_kinase_AGC"/>
</dbReference>
<dbReference type="EMBL" id="CAXKWB010024371">
    <property type="protein sequence ID" value="CAL4126214.1"/>
    <property type="molecule type" value="Genomic_DNA"/>
</dbReference>
<feature type="non-terminal residue" evidence="13">
    <location>
        <position position="920"/>
    </location>
</feature>
<evidence type="ECO:0000256" key="1">
    <source>
        <dbReference type="ARBA" id="ARBA00012513"/>
    </source>
</evidence>
<feature type="region of interest" description="Disordered" evidence="11">
    <location>
        <begin position="847"/>
        <end position="872"/>
    </location>
</feature>
<accession>A0AAV2RHV2</accession>
<dbReference type="PANTHER" id="PTHR24356">
    <property type="entry name" value="SERINE/THREONINE-PROTEIN KINASE"/>
    <property type="match status" value="1"/>
</dbReference>
<keyword evidence="7" id="KW-0067">ATP-binding</keyword>
<comment type="caution">
    <text evidence="13">The sequence shown here is derived from an EMBL/GenBank/DDBJ whole genome shotgun (WGS) entry which is preliminary data.</text>
</comment>
<evidence type="ECO:0000256" key="5">
    <source>
        <dbReference type="ARBA" id="ARBA00022741"/>
    </source>
</evidence>
<dbReference type="Gene3D" id="1.10.510.10">
    <property type="entry name" value="Transferase(Phosphotransferase) domain 1"/>
    <property type="match status" value="1"/>
</dbReference>
<feature type="compositionally biased region" description="Basic and acidic residues" evidence="11">
    <location>
        <begin position="583"/>
        <end position="593"/>
    </location>
</feature>
<dbReference type="FunFam" id="3.30.200.20:FF:000550">
    <property type="entry name" value="Serine/threonine-protein kinase greatwall"/>
    <property type="match status" value="1"/>
</dbReference>
<evidence type="ECO:0000256" key="3">
    <source>
        <dbReference type="ARBA" id="ARBA00022527"/>
    </source>
</evidence>
<evidence type="ECO:0000256" key="2">
    <source>
        <dbReference type="ARBA" id="ARBA00022148"/>
    </source>
</evidence>
<dbReference type="Pfam" id="PF00069">
    <property type="entry name" value="Pkinase"/>
    <property type="match status" value="1"/>
</dbReference>
<name>A0AAV2RHV2_MEGNR</name>
<proteinExistence type="predicted"/>
<keyword evidence="5" id="KW-0547">Nucleotide-binding</keyword>
<dbReference type="InterPro" id="IPR011009">
    <property type="entry name" value="Kinase-like_dom_sf"/>
</dbReference>
<dbReference type="PANTHER" id="PTHR24356:SF1">
    <property type="entry name" value="SERINE_THREONINE-PROTEIN KINASE GREATWALL"/>
    <property type="match status" value="1"/>
</dbReference>
<feature type="compositionally biased region" description="Polar residues" evidence="11">
    <location>
        <begin position="706"/>
        <end position="721"/>
    </location>
</feature>
<dbReference type="PROSITE" id="PS00108">
    <property type="entry name" value="PROTEIN_KINASE_ST"/>
    <property type="match status" value="1"/>
</dbReference>
<evidence type="ECO:0000256" key="6">
    <source>
        <dbReference type="ARBA" id="ARBA00022777"/>
    </source>
</evidence>
<reference evidence="13 14" key="1">
    <citation type="submission" date="2024-05" db="EMBL/GenBank/DDBJ databases">
        <authorList>
            <person name="Wallberg A."/>
        </authorList>
    </citation>
    <scope>NUCLEOTIDE SEQUENCE [LARGE SCALE GENOMIC DNA]</scope>
</reference>
<dbReference type="SMART" id="SM00220">
    <property type="entry name" value="S_TKc"/>
    <property type="match status" value="1"/>
</dbReference>
<dbReference type="Proteomes" id="UP001497623">
    <property type="component" value="Unassembled WGS sequence"/>
</dbReference>
<feature type="domain" description="Protein kinase" evidence="12">
    <location>
        <begin position="37"/>
        <end position="306"/>
    </location>
</feature>
<dbReference type="GO" id="GO:0005634">
    <property type="term" value="C:nucleus"/>
    <property type="evidence" value="ECO:0007669"/>
    <property type="project" value="TreeGrafter"/>
</dbReference>
<dbReference type="SUPFAM" id="SSF56112">
    <property type="entry name" value="Protein kinase-like (PK-like)"/>
    <property type="match status" value="1"/>
</dbReference>
<evidence type="ECO:0000256" key="10">
    <source>
        <dbReference type="ARBA" id="ARBA00048679"/>
    </source>
</evidence>
<feature type="region of interest" description="Disordered" evidence="11">
    <location>
        <begin position="894"/>
        <end position="920"/>
    </location>
</feature>
<dbReference type="FunFam" id="1.10.510.10:FF:000484">
    <property type="entry name" value="Serine/threonine-protein kinase greatwall, putative"/>
    <property type="match status" value="1"/>
</dbReference>
<keyword evidence="14" id="KW-1185">Reference proteome</keyword>
<feature type="region of interest" description="Disordered" evidence="11">
    <location>
        <begin position="560"/>
        <end position="593"/>
    </location>
</feature>
<gene>
    <name evidence="13" type="ORF">MNOR_LOCUS25479</name>
</gene>
<organism evidence="13 14">
    <name type="scientific">Meganyctiphanes norvegica</name>
    <name type="common">Northern krill</name>
    <name type="synonym">Thysanopoda norvegica</name>
    <dbReference type="NCBI Taxonomy" id="48144"/>
    <lineage>
        <taxon>Eukaryota</taxon>
        <taxon>Metazoa</taxon>
        <taxon>Ecdysozoa</taxon>
        <taxon>Arthropoda</taxon>
        <taxon>Crustacea</taxon>
        <taxon>Multicrustacea</taxon>
        <taxon>Malacostraca</taxon>
        <taxon>Eumalacostraca</taxon>
        <taxon>Eucarida</taxon>
        <taxon>Euphausiacea</taxon>
        <taxon>Euphausiidae</taxon>
        <taxon>Meganyctiphanes</taxon>
    </lineage>
</organism>
<sequence>MSSSEDARNINTIMNRQSLINLKLKHFYKMMPEIDDFNFLKPISRGAFGKVFLGCKKDNQTQLYAIKVVKKSDIIHKNMVEQIMAERDAMARTKSPFCVQLFYSLQTPSNVYLIMEYMIGGDLKSLLTMYGYFDEPMAIFYAVELALALEYLHSHGIIHRDVKPDNLLLDNKGHLKLTDFGLSKITLHKDLKLADLVAGTPNVARSGLQYLRTPGQIFSLTSHLSFSSEDSNTTFGSPILSGNSILSVRAASQRSRSFRTNQENLDSINTPINVTHGSYINSLVHTTPRERLGSIPNPATLLTPTMRKALASDHGTPQLPNGNRGNSLLGLKRQFNFSHEVTNGNESPKKCEVKSSEKEPLNSSDVCITKNSDTYNDYSATNEQSHNKITTSEILAKTSLLLEQQLTSQENSVTALKAPAPVPTNTSLVSTANASFISAKFGDVSSDFDGSMLSDAGHESGILPLIITPGPSRETSLDDIKEEGSGELRCHDMSTLSTSSPKKSSLGVVEMDLITVPHSPVSLEQEEPMPDMENTPSIMGNKNIHDNLCQETNVLCYNQRSEPTSSEGENLLGPLLQRPLQTSDDKDETKKESYDSVDFKASSICEIKKDSNDSVDFKVSSICFGNKESTPHLEDKILLKGPLGKIHPRLQALSRLTHNMSPVMNPSLNINTLNPQGSIFTDAIATSSPIPPKCDADDSLEEKSETPFSTPPTNLQGSSPLKNKLPNIGNLLNNVRTSSSDSSGVSTDISKYSDFPNSSSVFGPRESTGLEDSYLNGGEDSNKISGSFKIPHNRGKKRPLCNTTTSPSQDEKGNYPSSAKCSSVSVSSGLTGEFVALNFDHIPKKRDLKRSPRHSDEVLEEEIERRMSTDEKESFMNEAVQELELDADANEVFEKEKDEKPKKSVTKHPVWSASSIQHPE</sequence>
<dbReference type="InterPro" id="IPR000719">
    <property type="entry name" value="Prot_kinase_dom"/>
</dbReference>
<evidence type="ECO:0000256" key="8">
    <source>
        <dbReference type="ARBA" id="ARBA00033099"/>
    </source>
</evidence>
<comment type="catalytic activity">
    <reaction evidence="10">
        <text>L-seryl-[protein] + ATP = O-phospho-L-seryl-[protein] + ADP + H(+)</text>
        <dbReference type="Rhea" id="RHEA:17989"/>
        <dbReference type="Rhea" id="RHEA-COMP:9863"/>
        <dbReference type="Rhea" id="RHEA-COMP:11604"/>
        <dbReference type="ChEBI" id="CHEBI:15378"/>
        <dbReference type="ChEBI" id="CHEBI:29999"/>
        <dbReference type="ChEBI" id="CHEBI:30616"/>
        <dbReference type="ChEBI" id="CHEBI:83421"/>
        <dbReference type="ChEBI" id="CHEBI:456216"/>
        <dbReference type="EC" id="2.7.11.1"/>
    </reaction>
</comment>
<dbReference type="PROSITE" id="PS50011">
    <property type="entry name" value="PROTEIN_KINASE_DOM"/>
    <property type="match status" value="1"/>
</dbReference>
<feature type="compositionally biased region" description="Low complexity" evidence="11">
    <location>
        <begin position="737"/>
        <end position="750"/>
    </location>
</feature>
<dbReference type="InterPro" id="IPR008271">
    <property type="entry name" value="Ser/Thr_kinase_AS"/>
</dbReference>
<protein>
    <recommendedName>
        <fullName evidence="2">Serine/threonine-protein kinase greatwall</fullName>
        <ecNumber evidence="1">2.7.11.1</ecNumber>
    </recommendedName>
    <alternativeName>
        <fullName evidence="8">Microtubule-associated serine/threonine-protein kinase-like</fullName>
    </alternativeName>
</protein>
<evidence type="ECO:0000256" key="11">
    <source>
        <dbReference type="SAM" id="MobiDB-lite"/>
    </source>
</evidence>
<feature type="region of interest" description="Disordered" evidence="11">
    <location>
        <begin position="684"/>
        <end position="818"/>
    </location>
</feature>
<evidence type="ECO:0000313" key="13">
    <source>
        <dbReference type="EMBL" id="CAL4126214.1"/>
    </source>
</evidence>
<evidence type="ECO:0000256" key="7">
    <source>
        <dbReference type="ARBA" id="ARBA00022840"/>
    </source>
</evidence>
<evidence type="ECO:0000256" key="4">
    <source>
        <dbReference type="ARBA" id="ARBA00022679"/>
    </source>
</evidence>
<evidence type="ECO:0000259" key="12">
    <source>
        <dbReference type="PROSITE" id="PS50011"/>
    </source>
</evidence>
<dbReference type="GO" id="GO:0035556">
    <property type="term" value="P:intracellular signal transduction"/>
    <property type="evidence" value="ECO:0007669"/>
    <property type="project" value="TreeGrafter"/>
</dbReference>
<keyword evidence="3" id="KW-0723">Serine/threonine-protein kinase</keyword>